<dbReference type="AlphaFoldDB" id="A0A844HA11"/>
<evidence type="ECO:0000313" key="3">
    <source>
        <dbReference type="Proteomes" id="UP000442533"/>
    </source>
</evidence>
<evidence type="ECO:0000313" key="2">
    <source>
        <dbReference type="EMBL" id="MTH36311.1"/>
    </source>
</evidence>
<reference evidence="2 3" key="1">
    <citation type="submission" date="2019-11" db="EMBL/GenBank/DDBJ databases">
        <authorList>
            <person name="Dong K."/>
        </authorList>
    </citation>
    <scope>NUCLEOTIDE SEQUENCE [LARGE SCALE GENOMIC DNA]</scope>
    <source>
        <strain evidence="2 3">JCM 17370</strain>
    </source>
</reference>
<dbReference type="OrthoDB" id="288504at2"/>
<sequence>MPAWSWQMAGTGVSRHRESVVFLAPGVDDGFMPVEPERSDLQPRYAPPAWLGAVVASSHPEQRLDLYRFIRNFRDNRTARQCVVFRSIPVVVEDLDYRGKIPSVSGRVLLAGASAMRVRMKLAKLHPEDAIEADLEAQRVTGGAAARRLARQSGLGGDERRLPFVIECRNFFNFYHFTTESLIYLQMYRDYGLQGEICMITSSRKPAKAFVQRAVRDFFPELAGRVRYLAGPVRFERAIIPFNTNHLYHQADARLIEDIEVKAGFAAASSAGALRAPRMDHYKIIYNNSRDGYLDRHRAAVLRDLPPEAADIGRRLYVGRRPGAGKDRALLGEEALRAMLRRHGFRGVYLEDLSPREQAGLCHSAEIFLSAHGAAFANMLYARPGAWFVELSHLQTARHRFGDFNMHAAVSGARHLHFFADHALGEGGGVPSMEDDGHAGISLSDAAIDRLEGLVAMLTDPAGYSRFYRGIGAALERGEAATVLGMVAGSAYRLGCARSQAIAAEACLLLGDPVGALEHLRQALEIAPYRADLWQKRHDLALQLGLGDELLHTRHEMAAFRPFRALRWQGDRSGALLIQRQSRGQDRG</sequence>
<organism evidence="2 3">
    <name type="scientific">Paracoccus limosus</name>
    <dbReference type="NCBI Taxonomy" id="913252"/>
    <lineage>
        <taxon>Bacteria</taxon>
        <taxon>Pseudomonadati</taxon>
        <taxon>Pseudomonadota</taxon>
        <taxon>Alphaproteobacteria</taxon>
        <taxon>Rhodobacterales</taxon>
        <taxon>Paracoccaceae</taxon>
        <taxon>Paracoccus</taxon>
    </lineage>
</organism>
<comment type="caution">
    <text evidence="2">The sequence shown here is derived from an EMBL/GenBank/DDBJ whole genome shotgun (WGS) entry which is preliminary data.</text>
</comment>
<dbReference type="EMBL" id="WMIF01000034">
    <property type="protein sequence ID" value="MTH36311.1"/>
    <property type="molecule type" value="Genomic_DNA"/>
</dbReference>
<dbReference type="GO" id="GO:0016757">
    <property type="term" value="F:glycosyltransferase activity"/>
    <property type="evidence" value="ECO:0007669"/>
    <property type="project" value="InterPro"/>
</dbReference>
<dbReference type="SUPFAM" id="SSF48452">
    <property type="entry name" value="TPR-like"/>
    <property type="match status" value="1"/>
</dbReference>
<dbReference type="Pfam" id="PF04577">
    <property type="entry name" value="Glyco_transf_61"/>
    <property type="match status" value="1"/>
</dbReference>
<accession>A0A844HA11</accession>
<proteinExistence type="predicted"/>
<dbReference type="Proteomes" id="UP000442533">
    <property type="component" value="Unassembled WGS sequence"/>
</dbReference>
<name>A0A844HA11_9RHOB</name>
<dbReference type="InterPro" id="IPR011990">
    <property type="entry name" value="TPR-like_helical_dom_sf"/>
</dbReference>
<feature type="domain" description="Glycosyltransferase 61 catalytic" evidence="1">
    <location>
        <begin position="174"/>
        <end position="386"/>
    </location>
</feature>
<evidence type="ECO:0000259" key="1">
    <source>
        <dbReference type="Pfam" id="PF04577"/>
    </source>
</evidence>
<gene>
    <name evidence="2" type="ORF">GL279_17080</name>
</gene>
<protein>
    <submittedName>
        <fullName evidence="2">DUF563 domain-containing protein</fullName>
    </submittedName>
</protein>
<keyword evidence="3" id="KW-1185">Reference proteome</keyword>
<dbReference type="InterPro" id="IPR049625">
    <property type="entry name" value="Glyco_transf_61_cat"/>
</dbReference>